<protein>
    <submittedName>
        <fullName evidence="1">Uncharacterized protein</fullName>
    </submittedName>
</protein>
<proteinExistence type="predicted"/>
<dbReference type="EMBL" id="LRPN01000015">
    <property type="protein sequence ID" value="KWZ85599.1"/>
    <property type="molecule type" value="Genomic_DNA"/>
</dbReference>
<comment type="caution">
    <text evidence="1">The sequence shown here is derived from an EMBL/GenBank/DDBJ whole genome shotgun (WGS) entry which is preliminary data.</text>
</comment>
<dbReference type="Proteomes" id="UP000070376">
    <property type="component" value="Unassembled WGS sequence"/>
</dbReference>
<evidence type="ECO:0000313" key="1">
    <source>
        <dbReference type="EMBL" id="KWZ85599.1"/>
    </source>
</evidence>
<name>A0A133L0W4_HEYCO</name>
<reference evidence="2" key="1">
    <citation type="submission" date="2016-01" db="EMBL/GenBank/DDBJ databases">
        <authorList>
            <person name="Mitreva M."/>
            <person name="Pepin K.H."/>
            <person name="Mihindukulasuriya K.A."/>
            <person name="Fulton R."/>
            <person name="Fronick C."/>
            <person name="O'Laughlin M."/>
            <person name="Miner T."/>
            <person name="Herter B."/>
            <person name="Rosa B.A."/>
            <person name="Cordes M."/>
            <person name="Tomlinson C."/>
            <person name="Wollam A."/>
            <person name="Palsikar V.B."/>
            <person name="Mardis E.R."/>
            <person name="Wilson R.K."/>
        </authorList>
    </citation>
    <scope>NUCLEOTIDE SEQUENCE [LARGE SCALE GENOMIC DNA]</scope>
    <source>
        <strain evidence="2">GED7749B</strain>
    </source>
</reference>
<evidence type="ECO:0000313" key="2">
    <source>
        <dbReference type="Proteomes" id="UP000070376"/>
    </source>
</evidence>
<sequence length="76" mass="8023">MPSLGFEAYEPAGDGVSVGASRGLRIPGPAQKARLAGLSGPFYRLKKMAITPESLLLSINVKSGVKQARFPAHVRC</sequence>
<organism evidence="1 2">
    <name type="scientific">Heyndrickxia coagulans</name>
    <name type="common">Weizmannia coagulans</name>
    <dbReference type="NCBI Taxonomy" id="1398"/>
    <lineage>
        <taxon>Bacteria</taxon>
        <taxon>Bacillati</taxon>
        <taxon>Bacillota</taxon>
        <taxon>Bacilli</taxon>
        <taxon>Bacillales</taxon>
        <taxon>Bacillaceae</taxon>
        <taxon>Heyndrickxia</taxon>
    </lineage>
</organism>
<dbReference type="AlphaFoldDB" id="A0A133L0W4"/>
<gene>
    <name evidence="1" type="ORF">HMPREF3213_00403</name>
</gene>
<dbReference type="PATRIC" id="fig|1398.19.peg.78"/>
<accession>A0A133L0W4</accession>